<dbReference type="OMA" id="GFLFHKG"/>
<feature type="region of interest" description="Disordered" evidence="6">
    <location>
        <begin position="253"/>
        <end position="373"/>
    </location>
</feature>
<dbReference type="InParanoid" id="G4T6S4"/>
<feature type="region of interest" description="Disordered" evidence="6">
    <location>
        <begin position="516"/>
        <end position="564"/>
    </location>
</feature>
<keyword evidence="8" id="KW-1185">Reference proteome</keyword>
<keyword evidence="4" id="KW-0344">Guanine-nucleotide releasing factor</keyword>
<organism evidence="7 8">
    <name type="scientific">Serendipita indica (strain DSM 11827)</name>
    <name type="common">Root endophyte fungus</name>
    <name type="synonym">Piriformospora indica</name>
    <dbReference type="NCBI Taxonomy" id="1109443"/>
    <lineage>
        <taxon>Eukaryota</taxon>
        <taxon>Fungi</taxon>
        <taxon>Dikarya</taxon>
        <taxon>Basidiomycota</taxon>
        <taxon>Agaricomycotina</taxon>
        <taxon>Agaricomycetes</taxon>
        <taxon>Sebacinales</taxon>
        <taxon>Serendipitaceae</taxon>
        <taxon>Serendipita</taxon>
    </lineage>
</organism>
<dbReference type="Proteomes" id="UP000007148">
    <property type="component" value="Unassembled WGS sequence"/>
</dbReference>
<dbReference type="PANTHER" id="PTHR12425">
    <property type="entry name" value="SYNEMBRYN"/>
    <property type="match status" value="1"/>
</dbReference>
<feature type="compositionally biased region" description="Low complexity" evidence="6">
    <location>
        <begin position="355"/>
        <end position="367"/>
    </location>
</feature>
<dbReference type="GO" id="GO:0005085">
    <property type="term" value="F:guanyl-nucleotide exchange factor activity"/>
    <property type="evidence" value="ECO:0007669"/>
    <property type="project" value="UniProtKB-KW"/>
</dbReference>
<evidence type="ECO:0000313" key="7">
    <source>
        <dbReference type="EMBL" id="CCA66989.1"/>
    </source>
</evidence>
<evidence type="ECO:0000256" key="2">
    <source>
        <dbReference type="ARBA" id="ARBA00009049"/>
    </source>
</evidence>
<dbReference type="OrthoDB" id="5585685at2759"/>
<dbReference type="GO" id="GO:0001965">
    <property type="term" value="F:G-protein alpha-subunit binding"/>
    <property type="evidence" value="ECO:0007669"/>
    <property type="project" value="TreeGrafter"/>
</dbReference>
<feature type="compositionally biased region" description="Acidic residues" evidence="6">
    <location>
        <begin position="548"/>
        <end position="559"/>
    </location>
</feature>
<dbReference type="HOGENOM" id="CLU_015532_1_0_1"/>
<feature type="compositionally biased region" description="Low complexity" evidence="6">
    <location>
        <begin position="516"/>
        <end position="527"/>
    </location>
</feature>
<dbReference type="AlphaFoldDB" id="G4T6S4"/>
<comment type="similarity">
    <text evidence="2">Belongs to the synembryn family.</text>
</comment>
<evidence type="ECO:0000256" key="3">
    <source>
        <dbReference type="ARBA" id="ARBA00022490"/>
    </source>
</evidence>
<dbReference type="GO" id="GO:0005938">
    <property type="term" value="C:cell cortex"/>
    <property type="evidence" value="ECO:0007669"/>
    <property type="project" value="UniProtKB-SubCell"/>
</dbReference>
<proteinExistence type="inferred from homology"/>
<dbReference type="eggNOG" id="KOG4464">
    <property type="taxonomic scope" value="Eukaryota"/>
</dbReference>
<sequence length="601" mass="65419">MAGLWTTYMDSPPTQRSTVLASIINDLPKALLAVKTLGRNPDASSVIVKPANLRQLHKLSRPSNSPAASAEALRCVANALLLVESGRDAWLEVGGGKLCLDYLRDPKVKEEFYFLNARILFLTTLKQCPFLKETAEDQKVIESIAERCESLLEANISSKPFAKEALTDVLKFIFNLMLQYPRMTDGEGAERKVMGEQWSPRFDPLITPLIHIFIRLPPSNPPLAAPLTHVIHALLNIPVLSYASVWFPSLPTEKERSSKLKKPSTPRGDSAASTSSASGTPKDNGWSKSSGSSLSDPFQRAMSLLSSQRRSFGGTPRPEVPRRSTSSASASGSTSSSPPRSSSIEGSSEQDRMRSSSPSRASTSSSSGGKPNMQMVTQACQLLETTLATYWPGTTEVDAQSVRDHAKREGITLDEVITPLVALMARMAEHLDARVEMRNWILPADLDRKESLENRSDTLGRCLRLMAGVYFPRLKDAIGEWLFTVCDSDATILSGQIGYGNAAGYLFNKGLMSAPPSTSASSRASTSGGSGPSLPENINPITGTLNREDEDDGPEMTEEEKEREAEKLFVLFDRLDKAGIVEHPARKAIQEGKFSMGPFGP</sequence>
<dbReference type="PANTHER" id="PTHR12425:SF5">
    <property type="entry name" value="SYNEMBRYN"/>
    <property type="match status" value="1"/>
</dbReference>
<dbReference type="InterPro" id="IPR019318">
    <property type="entry name" value="Gua_nucleotide_exch_fac_Ric8"/>
</dbReference>
<dbReference type="InterPro" id="IPR008376">
    <property type="entry name" value="Chaperone_Ric-8_A/B"/>
</dbReference>
<evidence type="ECO:0000256" key="5">
    <source>
        <dbReference type="ARBA" id="ARBA00023186"/>
    </source>
</evidence>
<evidence type="ECO:0000313" key="8">
    <source>
        <dbReference type="Proteomes" id="UP000007148"/>
    </source>
</evidence>
<gene>
    <name evidence="7" type="ORF">PIIN_00826</name>
</gene>
<name>G4T6S4_SERID</name>
<keyword evidence="3" id="KW-0963">Cytoplasm</keyword>
<dbReference type="Pfam" id="PF10165">
    <property type="entry name" value="Ric8"/>
    <property type="match status" value="1"/>
</dbReference>
<dbReference type="EMBL" id="CAFZ01000008">
    <property type="protein sequence ID" value="CCA66989.1"/>
    <property type="molecule type" value="Genomic_DNA"/>
</dbReference>
<dbReference type="GO" id="GO:0007186">
    <property type="term" value="P:G protein-coupled receptor signaling pathway"/>
    <property type="evidence" value="ECO:0007669"/>
    <property type="project" value="TreeGrafter"/>
</dbReference>
<evidence type="ECO:0000256" key="1">
    <source>
        <dbReference type="ARBA" id="ARBA00004544"/>
    </source>
</evidence>
<feature type="compositionally biased region" description="Low complexity" evidence="6">
    <location>
        <begin position="323"/>
        <end position="347"/>
    </location>
</feature>
<evidence type="ECO:0000256" key="4">
    <source>
        <dbReference type="ARBA" id="ARBA00022658"/>
    </source>
</evidence>
<accession>G4T6S4</accession>
<comment type="subcellular location">
    <subcellularLocation>
        <location evidence="1">Cytoplasm</location>
        <location evidence="1">Cell cortex</location>
    </subcellularLocation>
</comment>
<protein>
    <submittedName>
        <fullName evidence="7">Uncharacterized protein</fullName>
    </submittedName>
</protein>
<dbReference type="PRINTS" id="PR01802">
    <property type="entry name" value="SYNEMBRYN"/>
</dbReference>
<comment type="caution">
    <text evidence="7">The sequence shown here is derived from an EMBL/GenBank/DDBJ whole genome shotgun (WGS) entry which is preliminary data.</text>
</comment>
<evidence type="ECO:0000256" key="6">
    <source>
        <dbReference type="SAM" id="MobiDB-lite"/>
    </source>
</evidence>
<reference evidence="7 8" key="1">
    <citation type="journal article" date="2011" name="PLoS Pathog.">
        <title>Endophytic Life Strategies Decoded by Genome and Transcriptome Analyses of the Mutualistic Root Symbiont Piriformospora indica.</title>
        <authorList>
            <person name="Zuccaro A."/>
            <person name="Lahrmann U."/>
            <person name="Guldener U."/>
            <person name="Langen G."/>
            <person name="Pfiffi S."/>
            <person name="Biedenkopf D."/>
            <person name="Wong P."/>
            <person name="Samans B."/>
            <person name="Grimm C."/>
            <person name="Basiewicz M."/>
            <person name="Murat C."/>
            <person name="Martin F."/>
            <person name="Kogel K.H."/>
        </authorList>
    </citation>
    <scope>NUCLEOTIDE SEQUENCE [LARGE SCALE GENOMIC DNA]</scope>
    <source>
        <strain evidence="7 8">DSM 11827</strain>
    </source>
</reference>
<keyword evidence="5" id="KW-0143">Chaperone</keyword>